<evidence type="ECO:0000256" key="1">
    <source>
        <dbReference type="ARBA" id="ARBA00004123"/>
    </source>
</evidence>
<protein>
    <submittedName>
        <fullName evidence="10">Uncharacterized protein</fullName>
    </submittedName>
</protein>
<evidence type="ECO:0000256" key="2">
    <source>
        <dbReference type="ARBA" id="ARBA00009679"/>
    </source>
</evidence>
<sequence length="420" mass="48786">MNLTNIVVEKKKVSLAEQFIQNSLSSYTPKVNHLSRSNDNYVKDEDDKNTEIIIEDNSKFRIRTIPNVYKETCHKLSSIKYIPLKEIKRKDDPGKWYTLGVMVGKSSIKQTTKGDNYAMIQLGNLNNTITNIFIFGNNLKKLKDKRIGQVLAICHAKTMIPTEKNSSIALNIDSESLIYTLGKSIDLCFCKEKKKDGNPCNIPLDRRIASVCEYHTISKYKEFRNKRQEFANGNFRFSLEQNNQNLFQKSTNGTYKFKDNTISTFNGKLKLNQYNVKPQISEEDNKYLEKLRQNNSYGVHLLKNTGIYSKLKNENKNLDKKREENLLSIHPPEALLKMGIRAPLKKPINNKLNIQKPPCESKKEKEIILEFSDNEDSKKLLDPKCKRKVEISFLSDEEDEDKSHYKKFLERKNKKLKKIN</sequence>
<keyword evidence="6" id="KW-0862">Zinc</keyword>
<evidence type="ECO:0000256" key="4">
    <source>
        <dbReference type="ARBA" id="ARBA00022723"/>
    </source>
</evidence>
<organism evidence="10 11">
    <name type="scientific">Piromyces finnis</name>
    <dbReference type="NCBI Taxonomy" id="1754191"/>
    <lineage>
        <taxon>Eukaryota</taxon>
        <taxon>Fungi</taxon>
        <taxon>Fungi incertae sedis</taxon>
        <taxon>Chytridiomycota</taxon>
        <taxon>Chytridiomycota incertae sedis</taxon>
        <taxon>Neocallimastigomycetes</taxon>
        <taxon>Neocallimastigales</taxon>
        <taxon>Neocallimastigaceae</taxon>
        <taxon>Piromyces</taxon>
    </lineage>
</organism>
<dbReference type="InterPro" id="IPR015408">
    <property type="entry name" value="Znf_Mcm10/DnaG"/>
</dbReference>
<dbReference type="InterPro" id="IPR040184">
    <property type="entry name" value="Mcm10"/>
</dbReference>
<dbReference type="PANTHER" id="PTHR13454">
    <property type="entry name" value="PROTEIN MCM10 HOMOLOG"/>
    <property type="match status" value="1"/>
</dbReference>
<keyword evidence="4" id="KW-0479">Metal-binding</keyword>
<proteinExistence type="inferred from homology"/>
<dbReference type="InterPro" id="IPR012340">
    <property type="entry name" value="NA-bd_OB-fold"/>
</dbReference>
<evidence type="ECO:0000313" key="11">
    <source>
        <dbReference type="Proteomes" id="UP000193719"/>
    </source>
</evidence>
<gene>
    <name evidence="10" type="ORF">BCR36DRAFT_581342</name>
</gene>
<comment type="subcellular location">
    <subcellularLocation>
        <location evidence="1">Nucleus</location>
    </subcellularLocation>
</comment>
<dbReference type="PANTHER" id="PTHR13454:SF11">
    <property type="entry name" value="PROTEIN MCM10 HOMOLOG"/>
    <property type="match status" value="1"/>
</dbReference>
<dbReference type="InterPro" id="IPR055065">
    <property type="entry name" value="OB_MCM10"/>
</dbReference>
<dbReference type="GO" id="GO:0006270">
    <property type="term" value="P:DNA replication initiation"/>
    <property type="evidence" value="ECO:0007669"/>
    <property type="project" value="InterPro"/>
</dbReference>
<evidence type="ECO:0000256" key="3">
    <source>
        <dbReference type="ARBA" id="ARBA00022705"/>
    </source>
</evidence>
<dbReference type="GO" id="GO:0008270">
    <property type="term" value="F:zinc ion binding"/>
    <property type="evidence" value="ECO:0007669"/>
    <property type="project" value="UniProtKB-KW"/>
</dbReference>
<name>A0A1Y1VFV6_9FUNG</name>
<dbReference type="GO" id="GO:0003697">
    <property type="term" value="F:single-stranded DNA binding"/>
    <property type="evidence" value="ECO:0007669"/>
    <property type="project" value="InterPro"/>
</dbReference>
<dbReference type="Proteomes" id="UP000193719">
    <property type="component" value="Unassembled WGS sequence"/>
</dbReference>
<comment type="similarity">
    <text evidence="2">Belongs to the MCM10 family.</text>
</comment>
<dbReference type="Pfam" id="PF09329">
    <property type="entry name" value="zf-primase"/>
    <property type="match status" value="1"/>
</dbReference>
<keyword evidence="7" id="KW-0539">Nucleus</keyword>
<feature type="domain" description="MCM10 OB-fold" evidence="9">
    <location>
        <begin position="58"/>
        <end position="176"/>
    </location>
</feature>
<evidence type="ECO:0000256" key="7">
    <source>
        <dbReference type="ARBA" id="ARBA00023242"/>
    </source>
</evidence>
<dbReference type="Gene3D" id="2.40.50.140">
    <property type="entry name" value="Nucleic acid-binding proteins"/>
    <property type="match status" value="1"/>
</dbReference>
<keyword evidence="3" id="KW-0235">DNA replication</keyword>
<dbReference type="GO" id="GO:0043596">
    <property type="term" value="C:nuclear replication fork"/>
    <property type="evidence" value="ECO:0007669"/>
    <property type="project" value="TreeGrafter"/>
</dbReference>
<dbReference type="STRING" id="1754191.A0A1Y1VFV6"/>
<comment type="caution">
    <text evidence="10">The sequence shown here is derived from an EMBL/GenBank/DDBJ whole genome shotgun (WGS) entry which is preliminary data.</text>
</comment>
<evidence type="ECO:0000259" key="9">
    <source>
        <dbReference type="Pfam" id="PF22379"/>
    </source>
</evidence>
<keyword evidence="5" id="KW-0863">Zinc-finger</keyword>
<evidence type="ECO:0000256" key="5">
    <source>
        <dbReference type="ARBA" id="ARBA00022771"/>
    </source>
</evidence>
<reference evidence="10 11" key="1">
    <citation type="submission" date="2016-08" db="EMBL/GenBank/DDBJ databases">
        <title>Genomes of anaerobic fungi encode conserved fungal cellulosomes for biomass hydrolysis.</title>
        <authorList>
            <consortium name="DOE Joint Genome Institute"/>
            <person name="Haitjema C.H."/>
            <person name="Gilmore S.P."/>
            <person name="Henske J.K."/>
            <person name="Solomon K.V."/>
            <person name="De Groot R."/>
            <person name="Kuo A."/>
            <person name="Mondo S.J."/>
            <person name="Salamov A.A."/>
            <person name="Labutti K."/>
            <person name="Zhao Z."/>
            <person name="Chiniquy J."/>
            <person name="Barry K."/>
            <person name="Brewer H.M."/>
            <person name="Purvine S.O."/>
            <person name="Wright A.T."/>
            <person name="Boxma B."/>
            <person name="Van Alen T."/>
            <person name="Hackstein J.H."/>
            <person name="Baker S.E."/>
            <person name="Grigoriev I.V."/>
            <person name="O'Malley M.A."/>
        </authorList>
    </citation>
    <scope>NUCLEOTIDE SEQUENCE [LARGE SCALE GENOMIC DNA]</scope>
    <source>
        <strain evidence="11">finn</strain>
    </source>
</reference>
<dbReference type="GO" id="GO:0003688">
    <property type="term" value="F:DNA replication origin binding"/>
    <property type="evidence" value="ECO:0007669"/>
    <property type="project" value="TreeGrafter"/>
</dbReference>
<evidence type="ECO:0000259" key="8">
    <source>
        <dbReference type="Pfam" id="PF09329"/>
    </source>
</evidence>
<reference evidence="10 11" key="2">
    <citation type="submission" date="2016-08" db="EMBL/GenBank/DDBJ databases">
        <title>Pervasive Adenine N6-methylation of Active Genes in Fungi.</title>
        <authorList>
            <consortium name="DOE Joint Genome Institute"/>
            <person name="Mondo S.J."/>
            <person name="Dannebaum R.O."/>
            <person name="Kuo R.C."/>
            <person name="Labutti K."/>
            <person name="Haridas S."/>
            <person name="Kuo A."/>
            <person name="Salamov A."/>
            <person name="Ahrendt S.R."/>
            <person name="Lipzen A."/>
            <person name="Sullivan W."/>
            <person name="Andreopoulos W.B."/>
            <person name="Clum A."/>
            <person name="Lindquist E."/>
            <person name="Daum C."/>
            <person name="Ramamoorthy G.K."/>
            <person name="Gryganskyi A."/>
            <person name="Culley D."/>
            <person name="Magnuson J.K."/>
            <person name="James T.Y."/>
            <person name="O'Malley M.A."/>
            <person name="Stajich J.E."/>
            <person name="Spatafora J.W."/>
            <person name="Visel A."/>
            <person name="Grigoriev I.V."/>
        </authorList>
    </citation>
    <scope>NUCLEOTIDE SEQUENCE [LARGE SCALE GENOMIC DNA]</scope>
    <source>
        <strain evidence="11">finn</strain>
    </source>
</reference>
<keyword evidence="11" id="KW-1185">Reference proteome</keyword>
<evidence type="ECO:0000313" key="10">
    <source>
        <dbReference type="EMBL" id="ORX55305.1"/>
    </source>
</evidence>
<dbReference type="EMBL" id="MCFH01000009">
    <property type="protein sequence ID" value="ORX55305.1"/>
    <property type="molecule type" value="Genomic_DNA"/>
</dbReference>
<evidence type="ECO:0000256" key="6">
    <source>
        <dbReference type="ARBA" id="ARBA00022833"/>
    </source>
</evidence>
<dbReference type="AlphaFoldDB" id="A0A1Y1VFV6"/>
<feature type="domain" description="Zinc finger Mcm10/DnaG-type" evidence="8">
    <location>
        <begin position="182"/>
        <end position="227"/>
    </location>
</feature>
<dbReference type="Pfam" id="PF22379">
    <property type="entry name" value="OB_MCM10"/>
    <property type="match status" value="1"/>
</dbReference>
<accession>A0A1Y1VFV6</accession>
<dbReference type="OrthoDB" id="273123at2759"/>